<dbReference type="AlphaFoldDB" id="A0A9N9P0R0"/>
<reference evidence="1" key="1">
    <citation type="submission" date="2021-06" db="EMBL/GenBank/DDBJ databases">
        <authorList>
            <person name="Kallberg Y."/>
            <person name="Tangrot J."/>
            <person name="Rosling A."/>
        </authorList>
    </citation>
    <scope>NUCLEOTIDE SEQUENCE</scope>
    <source>
        <strain evidence="1">CL551</strain>
    </source>
</reference>
<dbReference type="Proteomes" id="UP000789342">
    <property type="component" value="Unassembled WGS sequence"/>
</dbReference>
<dbReference type="Gene3D" id="3.80.10.10">
    <property type="entry name" value="Ribonuclease Inhibitor"/>
    <property type="match status" value="1"/>
</dbReference>
<dbReference type="PANTHER" id="PTHR13318">
    <property type="entry name" value="PARTNER OF PAIRED, ISOFORM B-RELATED"/>
    <property type="match status" value="1"/>
</dbReference>
<gene>
    <name evidence="1" type="ORF">AMORRO_LOCUS17145</name>
</gene>
<sequence length="231" mass="25385">SPAAVQKVVTPEILINILMATPGLEAFSVSETLESSITAEVLKTLLFTCRKLKTLDFCGCSSKQFGIALAELAESLGRVKITSHFDDEDEEEDVRYSFQTVNRPALPQLQRLSLHECHTVSEYSTIITLIAHAPNLTHLDLGGCSISDMTLEFLANKTNTTSTLKHLLLAKCKNLSSERIASFVSQCHQLETLNLYGERNIATAISEYDLNTILNSPCAKKLHTLDIGSSQ</sequence>
<keyword evidence="2" id="KW-1185">Reference proteome</keyword>
<accession>A0A9N9P0R0</accession>
<dbReference type="SMART" id="SM00367">
    <property type="entry name" value="LRR_CC"/>
    <property type="match status" value="4"/>
</dbReference>
<feature type="non-terminal residue" evidence="1">
    <location>
        <position position="231"/>
    </location>
</feature>
<dbReference type="InterPro" id="IPR001611">
    <property type="entry name" value="Leu-rich_rpt"/>
</dbReference>
<dbReference type="EMBL" id="CAJVPV010051119">
    <property type="protein sequence ID" value="CAG8778858.1"/>
    <property type="molecule type" value="Genomic_DNA"/>
</dbReference>
<dbReference type="GO" id="GO:0031146">
    <property type="term" value="P:SCF-dependent proteasomal ubiquitin-dependent protein catabolic process"/>
    <property type="evidence" value="ECO:0007669"/>
    <property type="project" value="TreeGrafter"/>
</dbReference>
<dbReference type="OrthoDB" id="9994419at2759"/>
<protein>
    <submittedName>
        <fullName evidence="1">6567_t:CDS:1</fullName>
    </submittedName>
</protein>
<evidence type="ECO:0000313" key="2">
    <source>
        <dbReference type="Proteomes" id="UP000789342"/>
    </source>
</evidence>
<dbReference type="SUPFAM" id="SSF52047">
    <property type="entry name" value="RNI-like"/>
    <property type="match status" value="1"/>
</dbReference>
<feature type="non-terminal residue" evidence="1">
    <location>
        <position position="1"/>
    </location>
</feature>
<dbReference type="GO" id="GO:0019005">
    <property type="term" value="C:SCF ubiquitin ligase complex"/>
    <property type="evidence" value="ECO:0007669"/>
    <property type="project" value="TreeGrafter"/>
</dbReference>
<organism evidence="1 2">
    <name type="scientific">Acaulospora morrowiae</name>
    <dbReference type="NCBI Taxonomy" id="94023"/>
    <lineage>
        <taxon>Eukaryota</taxon>
        <taxon>Fungi</taxon>
        <taxon>Fungi incertae sedis</taxon>
        <taxon>Mucoromycota</taxon>
        <taxon>Glomeromycotina</taxon>
        <taxon>Glomeromycetes</taxon>
        <taxon>Diversisporales</taxon>
        <taxon>Acaulosporaceae</taxon>
        <taxon>Acaulospora</taxon>
    </lineage>
</organism>
<comment type="caution">
    <text evidence="1">The sequence shown here is derived from an EMBL/GenBank/DDBJ whole genome shotgun (WGS) entry which is preliminary data.</text>
</comment>
<dbReference type="InterPro" id="IPR032675">
    <property type="entry name" value="LRR_dom_sf"/>
</dbReference>
<dbReference type="InterPro" id="IPR006553">
    <property type="entry name" value="Leu-rich_rpt_Cys-con_subtyp"/>
</dbReference>
<proteinExistence type="predicted"/>
<name>A0A9N9P0R0_9GLOM</name>
<evidence type="ECO:0000313" key="1">
    <source>
        <dbReference type="EMBL" id="CAG8778858.1"/>
    </source>
</evidence>
<dbReference type="Pfam" id="PF00560">
    <property type="entry name" value="LRR_1"/>
    <property type="match status" value="1"/>
</dbReference>